<gene>
    <name evidence="5" type="ORF">ADIS_4043</name>
</gene>
<dbReference type="OrthoDB" id="667970at2"/>
<evidence type="ECO:0000313" key="6">
    <source>
        <dbReference type="Proteomes" id="UP000013909"/>
    </source>
</evidence>
<keyword evidence="5" id="KW-0378">Hydrolase</keyword>
<feature type="domain" description="Type I restriction modification DNA specificity" evidence="4">
    <location>
        <begin position="18"/>
        <end position="202"/>
    </location>
</feature>
<accession>R7ZMU5</accession>
<proteinExistence type="inferred from homology"/>
<dbReference type="EMBL" id="AQHR01000107">
    <property type="protein sequence ID" value="EON75339.1"/>
    <property type="molecule type" value="Genomic_DNA"/>
</dbReference>
<dbReference type="Gene3D" id="1.10.287.1120">
    <property type="entry name" value="Bipartite methylase S protein"/>
    <property type="match status" value="1"/>
</dbReference>
<evidence type="ECO:0000256" key="3">
    <source>
        <dbReference type="ARBA" id="ARBA00023125"/>
    </source>
</evidence>
<evidence type="ECO:0000256" key="2">
    <source>
        <dbReference type="ARBA" id="ARBA00022747"/>
    </source>
</evidence>
<keyword evidence="2" id="KW-0680">Restriction system</keyword>
<reference evidence="5 6" key="1">
    <citation type="submission" date="2013-02" db="EMBL/GenBank/DDBJ databases">
        <title>A novel strain isolated from Lonar lake, Maharashtra, India.</title>
        <authorList>
            <person name="Singh A."/>
        </authorList>
    </citation>
    <scope>NUCLEOTIDE SEQUENCE [LARGE SCALE GENOMIC DNA]</scope>
    <source>
        <strain evidence="5 6">AK24</strain>
    </source>
</reference>
<dbReference type="RefSeq" id="WP_010856170.1">
    <property type="nucleotide sequence ID" value="NZ_AQHR01000107.1"/>
</dbReference>
<dbReference type="GO" id="GO:0009307">
    <property type="term" value="P:DNA restriction-modification system"/>
    <property type="evidence" value="ECO:0007669"/>
    <property type="project" value="UniProtKB-KW"/>
</dbReference>
<name>R7ZMU5_9BACT</name>
<dbReference type="PANTHER" id="PTHR30408:SF12">
    <property type="entry name" value="TYPE I RESTRICTION ENZYME MJAVIII SPECIFICITY SUBUNIT"/>
    <property type="match status" value="1"/>
</dbReference>
<keyword evidence="6" id="KW-1185">Reference proteome</keyword>
<dbReference type="GO" id="GO:0009035">
    <property type="term" value="F:type I site-specific deoxyribonuclease activity"/>
    <property type="evidence" value="ECO:0007669"/>
    <property type="project" value="UniProtKB-EC"/>
</dbReference>
<dbReference type="Pfam" id="PF01420">
    <property type="entry name" value="Methylase_S"/>
    <property type="match status" value="1"/>
</dbReference>
<organism evidence="5 6">
    <name type="scientific">Lunatimonas lonarensis</name>
    <dbReference type="NCBI Taxonomy" id="1232681"/>
    <lineage>
        <taxon>Bacteria</taxon>
        <taxon>Pseudomonadati</taxon>
        <taxon>Bacteroidota</taxon>
        <taxon>Cytophagia</taxon>
        <taxon>Cytophagales</taxon>
        <taxon>Cyclobacteriaceae</taxon>
    </lineage>
</organism>
<dbReference type="InterPro" id="IPR052021">
    <property type="entry name" value="Type-I_RS_S_subunit"/>
</dbReference>
<dbReference type="PANTHER" id="PTHR30408">
    <property type="entry name" value="TYPE-1 RESTRICTION ENZYME ECOKI SPECIFICITY PROTEIN"/>
    <property type="match status" value="1"/>
</dbReference>
<dbReference type="AlphaFoldDB" id="R7ZMU5"/>
<evidence type="ECO:0000256" key="1">
    <source>
        <dbReference type="ARBA" id="ARBA00010923"/>
    </source>
</evidence>
<evidence type="ECO:0000313" key="5">
    <source>
        <dbReference type="EMBL" id="EON75339.1"/>
    </source>
</evidence>
<protein>
    <submittedName>
        <fullName evidence="5">Type I restriction-modification system, specificity subunit S</fullName>
        <ecNumber evidence="5">3.1.21.3</ecNumber>
    </submittedName>
</protein>
<dbReference type="GO" id="GO:0003677">
    <property type="term" value="F:DNA binding"/>
    <property type="evidence" value="ECO:0007669"/>
    <property type="project" value="UniProtKB-KW"/>
</dbReference>
<comment type="similarity">
    <text evidence="1">Belongs to the type-I restriction system S methylase family.</text>
</comment>
<dbReference type="Gene3D" id="3.90.220.20">
    <property type="entry name" value="DNA methylase specificity domains"/>
    <property type="match status" value="1"/>
</dbReference>
<keyword evidence="3" id="KW-0238">DNA-binding</keyword>
<dbReference type="InterPro" id="IPR044946">
    <property type="entry name" value="Restrct_endonuc_typeI_TRD_sf"/>
</dbReference>
<dbReference type="EC" id="3.1.21.3" evidence="5"/>
<dbReference type="InterPro" id="IPR000055">
    <property type="entry name" value="Restrct_endonuc_typeI_TRD"/>
</dbReference>
<comment type="caution">
    <text evidence="5">The sequence shown here is derived from an EMBL/GenBank/DDBJ whole genome shotgun (WGS) entry which is preliminary data.</text>
</comment>
<sequence length="239" mass="26831">METKNIQGYKQTEVGLIPEEWEVLSIDKIFDFYSTSNYSKAEMTLEGEIGCIHYGLIHAITKTSYNLQKGIKFFIKPEQAKYAEIKDGDVVMVDASEDMEGVNKSIEVFGVNDKRFIAGLHTYLLRDTNLRLANNFRGAILNSSLIKNQFNRLAVGMKVFGVSKPQLKTVLIPVPPFPEQTAIASALSDMDALIAQTEKLIEKKKAIKQGVMQELLKPKEGWVTRKLGEVLKISTTLRS</sequence>
<dbReference type="SUPFAM" id="SSF116734">
    <property type="entry name" value="DNA methylase specificity domain"/>
    <property type="match status" value="1"/>
</dbReference>
<evidence type="ECO:0000259" key="4">
    <source>
        <dbReference type="Pfam" id="PF01420"/>
    </source>
</evidence>
<dbReference type="STRING" id="1232681.ADIS_4043"/>
<dbReference type="Proteomes" id="UP000013909">
    <property type="component" value="Unassembled WGS sequence"/>
</dbReference>
<dbReference type="PATRIC" id="fig|1288963.3.peg.4037"/>